<dbReference type="AlphaFoldDB" id="A0A5B7EUH9"/>
<gene>
    <name evidence="1" type="ORF">E2C01_030303</name>
</gene>
<sequence>MSYSNPRQALHCSGLAGAEYTANFRIKTSELIISDLWIGLRPGKHHTPGQQGHNSSTYIPYLLTAR</sequence>
<reference evidence="1 2" key="1">
    <citation type="submission" date="2019-05" db="EMBL/GenBank/DDBJ databases">
        <title>Another draft genome of Portunus trituberculatus and its Hox gene families provides insights of decapod evolution.</title>
        <authorList>
            <person name="Jeong J.-H."/>
            <person name="Song I."/>
            <person name="Kim S."/>
            <person name="Choi T."/>
            <person name="Kim D."/>
            <person name="Ryu S."/>
            <person name="Kim W."/>
        </authorList>
    </citation>
    <scope>NUCLEOTIDE SEQUENCE [LARGE SCALE GENOMIC DNA]</scope>
    <source>
        <tissue evidence="1">Muscle</tissue>
    </source>
</reference>
<accession>A0A5B7EUH9</accession>
<comment type="caution">
    <text evidence="1">The sequence shown here is derived from an EMBL/GenBank/DDBJ whole genome shotgun (WGS) entry which is preliminary data.</text>
</comment>
<evidence type="ECO:0000313" key="1">
    <source>
        <dbReference type="EMBL" id="MPC36836.1"/>
    </source>
</evidence>
<protein>
    <submittedName>
        <fullName evidence="1">Uncharacterized protein</fullName>
    </submittedName>
</protein>
<organism evidence="1 2">
    <name type="scientific">Portunus trituberculatus</name>
    <name type="common">Swimming crab</name>
    <name type="synonym">Neptunus trituberculatus</name>
    <dbReference type="NCBI Taxonomy" id="210409"/>
    <lineage>
        <taxon>Eukaryota</taxon>
        <taxon>Metazoa</taxon>
        <taxon>Ecdysozoa</taxon>
        <taxon>Arthropoda</taxon>
        <taxon>Crustacea</taxon>
        <taxon>Multicrustacea</taxon>
        <taxon>Malacostraca</taxon>
        <taxon>Eumalacostraca</taxon>
        <taxon>Eucarida</taxon>
        <taxon>Decapoda</taxon>
        <taxon>Pleocyemata</taxon>
        <taxon>Brachyura</taxon>
        <taxon>Eubrachyura</taxon>
        <taxon>Portunoidea</taxon>
        <taxon>Portunidae</taxon>
        <taxon>Portuninae</taxon>
        <taxon>Portunus</taxon>
    </lineage>
</organism>
<proteinExistence type="predicted"/>
<dbReference type="Proteomes" id="UP000324222">
    <property type="component" value="Unassembled WGS sequence"/>
</dbReference>
<keyword evidence="2" id="KW-1185">Reference proteome</keyword>
<evidence type="ECO:0000313" key="2">
    <source>
        <dbReference type="Proteomes" id="UP000324222"/>
    </source>
</evidence>
<dbReference type="EMBL" id="VSRR010003618">
    <property type="protein sequence ID" value="MPC36836.1"/>
    <property type="molecule type" value="Genomic_DNA"/>
</dbReference>
<name>A0A5B7EUH9_PORTR</name>